<organism evidence="4 5">
    <name type="scientific">Molorchus minor</name>
    <dbReference type="NCBI Taxonomy" id="1323400"/>
    <lineage>
        <taxon>Eukaryota</taxon>
        <taxon>Metazoa</taxon>
        <taxon>Ecdysozoa</taxon>
        <taxon>Arthropoda</taxon>
        <taxon>Hexapoda</taxon>
        <taxon>Insecta</taxon>
        <taxon>Pterygota</taxon>
        <taxon>Neoptera</taxon>
        <taxon>Endopterygota</taxon>
        <taxon>Coleoptera</taxon>
        <taxon>Polyphaga</taxon>
        <taxon>Cucujiformia</taxon>
        <taxon>Chrysomeloidea</taxon>
        <taxon>Cerambycidae</taxon>
        <taxon>Lamiinae</taxon>
        <taxon>Monochamini</taxon>
        <taxon>Molorchus</taxon>
    </lineage>
</organism>
<evidence type="ECO:0000313" key="4">
    <source>
        <dbReference type="EMBL" id="KAJ8971424.1"/>
    </source>
</evidence>
<gene>
    <name evidence="4" type="ORF">NQ317_018159</name>
</gene>
<dbReference type="InterPro" id="IPR014044">
    <property type="entry name" value="CAP_dom"/>
</dbReference>
<dbReference type="InterPro" id="IPR035940">
    <property type="entry name" value="CAP_sf"/>
</dbReference>
<accession>A0ABQ9J245</accession>
<protein>
    <recommendedName>
        <fullName evidence="3">SCP domain-containing protein</fullName>
    </recommendedName>
</protein>
<dbReference type="InterPro" id="IPR018244">
    <property type="entry name" value="Allrgn_V5/Tpx1_CS"/>
</dbReference>
<dbReference type="Gene3D" id="3.40.33.10">
    <property type="entry name" value="CAP"/>
    <property type="match status" value="1"/>
</dbReference>
<evidence type="ECO:0000259" key="3">
    <source>
        <dbReference type="Pfam" id="PF00188"/>
    </source>
</evidence>
<proteinExistence type="predicted"/>
<dbReference type="Proteomes" id="UP001162164">
    <property type="component" value="Unassembled WGS sequence"/>
</dbReference>
<comment type="subcellular location">
    <subcellularLocation>
        <location evidence="1">Secreted</location>
    </subcellularLocation>
</comment>
<evidence type="ECO:0000313" key="5">
    <source>
        <dbReference type="Proteomes" id="UP001162164"/>
    </source>
</evidence>
<keyword evidence="2" id="KW-0964">Secreted</keyword>
<evidence type="ECO:0000256" key="2">
    <source>
        <dbReference type="ARBA" id="ARBA00022525"/>
    </source>
</evidence>
<dbReference type="EMBL" id="JAPWTJ010001482">
    <property type="protein sequence ID" value="KAJ8971424.1"/>
    <property type="molecule type" value="Genomic_DNA"/>
</dbReference>
<dbReference type="PRINTS" id="PR00837">
    <property type="entry name" value="V5TPXLIKE"/>
</dbReference>
<dbReference type="InterPro" id="IPR001283">
    <property type="entry name" value="CRISP-related"/>
</dbReference>
<feature type="domain" description="SCP" evidence="3">
    <location>
        <begin position="5"/>
        <end position="63"/>
    </location>
</feature>
<name>A0ABQ9J245_9CUCU</name>
<dbReference type="Pfam" id="PF00188">
    <property type="entry name" value="CAP"/>
    <property type="match status" value="1"/>
</dbReference>
<sequence>MIMYDEIKDIQAGVIDSFKSTDPATGHFTQVVWAATTEIGCGMSKSGDQKPLLSATYYVACNYGVGGNMLGAKIYTRGPACSQCKNGLKCNSDYPGLCGEITIASGESLSVISKFYYTLLSIAVIMLS</sequence>
<keyword evidence="5" id="KW-1185">Reference proteome</keyword>
<dbReference type="PANTHER" id="PTHR10334">
    <property type="entry name" value="CYSTEINE-RICH SECRETORY PROTEIN-RELATED"/>
    <property type="match status" value="1"/>
</dbReference>
<dbReference type="SUPFAM" id="SSF55797">
    <property type="entry name" value="PR-1-like"/>
    <property type="match status" value="1"/>
</dbReference>
<reference evidence="4" key="1">
    <citation type="journal article" date="2023" name="Insect Mol. Biol.">
        <title>Genome sequencing provides insights into the evolution of gene families encoding plant cell wall-degrading enzymes in longhorned beetles.</title>
        <authorList>
            <person name="Shin N.R."/>
            <person name="Okamura Y."/>
            <person name="Kirsch R."/>
            <person name="Pauchet Y."/>
        </authorList>
    </citation>
    <scope>NUCLEOTIDE SEQUENCE</scope>
    <source>
        <strain evidence="4">MMC_N1</strain>
    </source>
</reference>
<comment type="caution">
    <text evidence="4">The sequence shown here is derived from an EMBL/GenBank/DDBJ whole genome shotgun (WGS) entry which is preliminary data.</text>
</comment>
<evidence type="ECO:0000256" key="1">
    <source>
        <dbReference type="ARBA" id="ARBA00004613"/>
    </source>
</evidence>
<dbReference type="PROSITE" id="PS01009">
    <property type="entry name" value="CRISP_1"/>
    <property type="match status" value="1"/>
</dbReference>